<keyword evidence="4" id="KW-1185">Reference proteome</keyword>
<organism evidence="3 4">
    <name type="scientific">Hymenobacter defluvii</name>
    <dbReference type="NCBI Taxonomy" id="2054411"/>
    <lineage>
        <taxon>Bacteria</taxon>
        <taxon>Pseudomonadati</taxon>
        <taxon>Bacteroidota</taxon>
        <taxon>Cytophagia</taxon>
        <taxon>Cytophagales</taxon>
        <taxon>Hymenobacteraceae</taxon>
        <taxon>Hymenobacter</taxon>
    </lineage>
</organism>
<dbReference type="Pfam" id="PF14730">
    <property type="entry name" value="DUF4468"/>
    <property type="match status" value="1"/>
</dbReference>
<feature type="chain" id="PRO_5046110493" evidence="1">
    <location>
        <begin position="23"/>
        <end position="184"/>
    </location>
</feature>
<dbReference type="Proteomes" id="UP000670527">
    <property type="component" value="Unassembled WGS sequence"/>
</dbReference>
<gene>
    <name evidence="3" type="ORF">J4D97_05695</name>
</gene>
<evidence type="ECO:0000313" key="4">
    <source>
        <dbReference type="Proteomes" id="UP000670527"/>
    </source>
</evidence>
<dbReference type="RefSeq" id="WP_208306743.1">
    <property type="nucleotide sequence ID" value="NZ_JAGETX010000002.1"/>
</dbReference>
<sequence>MKNAFLGFLLGSLLLLSLPSLAQSASPVAYGEQVQVSGAGRRALYQHALAWSEKGFAYTPKMDVKADAAAGTLRLRGTGKVKTLDNNKPIETMVRFEFVFRATDNGYDYNVGAFEVVPNEKQPATTVPLVDYVAQLAADRTNSRTNNDRRVRAQASSLASEVALSFRSYMNSHEGESDDTVGLN</sequence>
<comment type="caution">
    <text evidence="3">The sequence shown here is derived from an EMBL/GenBank/DDBJ whole genome shotgun (WGS) entry which is preliminary data.</text>
</comment>
<dbReference type="InterPro" id="IPR027823">
    <property type="entry name" value="DUF4468"/>
</dbReference>
<feature type="signal peptide" evidence="1">
    <location>
        <begin position="1"/>
        <end position="22"/>
    </location>
</feature>
<evidence type="ECO:0000313" key="3">
    <source>
        <dbReference type="EMBL" id="MBO3270137.1"/>
    </source>
</evidence>
<keyword evidence="1" id="KW-0732">Signal</keyword>
<reference evidence="3 4" key="1">
    <citation type="submission" date="2021-03" db="EMBL/GenBank/DDBJ databases">
        <authorList>
            <person name="Kim M.K."/>
        </authorList>
    </citation>
    <scope>NUCLEOTIDE SEQUENCE [LARGE SCALE GENOMIC DNA]</scope>
    <source>
        <strain evidence="3 4">BT507</strain>
    </source>
</reference>
<evidence type="ECO:0000259" key="2">
    <source>
        <dbReference type="Pfam" id="PF14730"/>
    </source>
</evidence>
<evidence type="ECO:0000256" key="1">
    <source>
        <dbReference type="SAM" id="SignalP"/>
    </source>
</evidence>
<proteinExistence type="predicted"/>
<dbReference type="Gene3D" id="3.30.530.80">
    <property type="match status" value="1"/>
</dbReference>
<name>A0ABS3T921_9BACT</name>
<protein>
    <submittedName>
        <fullName evidence="3">DUF4468 domain-containing protein</fullName>
    </submittedName>
</protein>
<feature type="domain" description="DUF4468" evidence="2">
    <location>
        <begin position="30"/>
        <end position="115"/>
    </location>
</feature>
<accession>A0ABS3T921</accession>
<dbReference type="EMBL" id="JAGETX010000002">
    <property type="protein sequence ID" value="MBO3270137.1"/>
    <property type="molecule type" value="Genomic_DNA"/>
</dbReference>